<dbReference type="EMBL" id="BSEH01000820">
    <property type="protein sequence ID" value="GLJ59308.1"/>
    <property type="molecule type" value="Genomic_DNA"/>
</dbReference>
<dbReference type="Pfam" id="PF22600">
    <property type="entry name" value="MTPAP-like_central"/>
    <property type="match status" value="1"/>
</dbReference>
<evidence type="ECO:0000256" key="3">
    <source>
        <dbReference type="ARBA" id="ARBA00004496"/>
    </source>
</evidence>
<evidence type="ECO:0008006" key="12">
    <source>
        <dbReference type="Google" id="ProtNLM"/>
    </source>
</evidence>
<feature type="domain" description="PAP-associated" evidence="8">
    <location>
        <begin position="229"/>
        <end position="279"/>
    </location>
</feature>
<evidence type="ECO:0000256" key="4">
    <source>
        <dbReference type="ARBA" id="ARBA00022490"/>
    </source>
</evidence>
<keyword evidence="5" id="KW-0808">Transferase</keyword>
<dbReference type="GO" id="GO:0046872">
    <property type="term" value="F:metal ion binding"/>
    <property type="evidence" value="ECO:0007669"/>
    <property type="project" value="UniProtKB-KW"/>
</dbReference>
<evidence type="ECO:0000256" key="2">
    <source>
        <dbReference type="ARBA" id="ARBA00001946"/>
    </source>
</evidence>
<comment type="cofactor">
    <cofactor evidence="1">
        <name>Mn(2+)</name>
        <dbReference type="ChEBI" id="CHEBI:29035"/>
    </cofactor>
</comment>
<evidence type="ECO:0000256" key="1">
    <source>
        <dbReference type="ARBA" id="ARBA00001936"/>
    </source>
</evidence>
<keyword evidence="6" id="KW-0479">Metal-binding</keyword>
<dbReference type="Gene3D" id="1.10.1410.10">
    <property type="match status" value="1"/>
</dbReference>
<dbReference type="InterPro" id="IPR054708">
    <property type="entry name" value="MTPAP-like_central"/>
</dbReference>
<protein>
    <recommendedName>
        <fullName evidence="12">Polynucleotide adenylyltransferase</fullName>
    </recommendedName>
</protein>
<evidence type="ECO:0000256" key="5">
    <source>
        <dbReference type="ARBA" id="ARBA00022679"/>
    </source>
</evidence>
<keyword evidence="11" id="KW-1185">Reference proteome</keyword>
<dbReference type="SUPFAM" id="SSF81301">
    <property type="entry name" value="Nucleotidyltransferase"/>
    <property type="match status" value="1"/>
</dbReference>
<evidence type="ECO:0000259" key="9">
    <source>
        <dbReference type="Pfam" id="PF22600"/>
    </source>
</evidence>
<evidence type="ECO:0000313" key="10">
    <source>
        <dbReference type="EMBL" id="GLJ59308.1"/>
    </source>
</evidence>
<dbReference type="SUPFAM" id="SSF81631">
    <property type="entry name" value="PAP/OAS1 substrate-binding domain"/>
    <property type="match status" value="1"/>
</dbReference>
<evidence type="ECO:0000256" key="7">
    <source>
        <dbReference type="ARBA" id="ARBA00022842"/>
    </source>
</evidence>
<dbReference type="PANTHER" id="PTHR12271:SF40">
    <property type="entry name" value="POLY(A) RNA POLYMERASE GLD2"/>
    <property type="match status" value="1"/>
</dbReference>
<dbReference type="Pfam" id="PF03828">
    <property type="entry name" value="PAP_assoc"/>
    <property type="match status" value="1"/>
</dbReference>
<comment type="subcellular location">
    <subcellularLocation>
        <location evidence="3">Cytoplasm</location>
    </subcellularLocation>
</comment>
<name>A0AAD3NUQ2_CRYJA</name>
<dbReference type="GO" id="GO:1990817">
    <property type="term" value="F:poly(A) RNA polymerase activity"/>
    <property type="evidence" value="ECO:0007669"/>
    <property type="project" value="TreeGrafter"/>
</dbReference>
<comment type="cofactor">
    <cofactor evidence="2">
        <name>Mg(2+)</name>
        <dbReference type="ChEBI" id="CHEBI:18420"/>
    </cofactor>
</comment>
<gene>
    <name evidence="10" type="ORF">SUGI_1502140</name>
</gene>
<evidence type="ECO:0000256" key="6">
    <source>
        <dbReference type="ARBA" id="ARBA00022723"/>
    </source>
</evidence>
<dbReference type="AlphaFoldDB" id="A0AAD3NUQ2"/>
<dbReference type="GO" id="GO:0005737">
    <property type="term" value="C:cytoplasm"/>
    <property type="evidence" value="ECO:0007669"/>
    <property type="project" value="UniProtKB-SubCell"/>
</dbReference>
<sequence>MVFYYKSGRYPLDTQINKYLNQKRLKQSECNLKRSVKNKIFRLLSENFESVFSLHIVGSAANYLDVKGGDLDICLLFNEISPNDLYKVKQLLKCSDFAINVICIPPLNLVRFRDSETGFQTDLIINNSKPIKDAYLIRCYIKEFCILSDLIVLIKLWAQYQEINEASKQGLNSSSLALMAISCLQEDGLLPCLHEEKPYLFGNLKYLNLQRIKISNGTCPDYDGPSIDVLFLRFLKYYAKSFEFDNQGISVRLGRAISKPRSSGQNHRIFIEDPSDRTNTAKAIRSDSSFYKIEKVFTESFNQLEIGRDLSELVGQYMT</sequence>
<comment type="caution">
    <text evidence="10">The sequence shown here is derived from an EMBL/GenBank/DDBJ whole genome shotgun (WGS) entry which is preliminary data.</text>
</comment>
<dbReference type="Gene3D" id="3.30.460.10">
    <property type="entry name" value="Beta Polymerase, domain 2"/>
    <property type="match status" value="1"/>
</dbReference>
<dbReference type="GO" id="GO:0031123">
    <property type="term" value="P:RNA 3'-end processing"/>
    <property type="evidence" value="ECO:0007669"/>
    <property type="project" value="TreeGrafter"/>
</dbReference>
<evidence type="ECO:0000259" key="8">
    <source>
        <dbReference type="Pfam" id="PF03828"/>
    </source>
</evidence>
<keyword evidence="7" id="KW-0460">Magnesium</keyword>
<accession>A0AAD3NUQ2</accession>
<keyword evidence="4" id="KW-0963">Cytoplasm</keyword>
<dbReference type="Proteomes" id="UP001234787">
    <property type="component" value="Unassembled WGS sequence"/>
</dbReference>
<dbReference type="PANTHER" id="PTHR12271">
    <property type="entry name" value="POLY A POLYMERASE CID PAP -RELATED"/>
    <property type="match status" value="1"/>
</dbReference>
<dbReference type="InterPro" id="IPR002058">
    <property type="entry name" value="PAP_assoc"/>
</dbReference>
<proteinExistence type="predicted"/>
<reference evidence="10" key="1">
    <citation type="submission" date="2022-12" db="EMBL/GenBank/DDBJ databases">
        <title>Chromosome-Level Genome Assembly of Japanese Cedar (Cryptomeriajaponica D. Don).</title>
        <authorList>
            <person name="Fujino T."/>
            <person name="Yamaguchi K."/>
            <person name="Yokoyama T."/>
            <person name="Hamanaka T."/>
            <person name="Harazono Y."/>
            <person name="Kamada H."/>
            <person name="Kobayashi W."/>
            <person name="Ujino-Ihara T."/>
            <person name="Uchiyama K."/>
            <person name="Matsumoto A."/>
            <person name="Izuno A."/>
            <person name="Tsumura Y."/>
            <person name="Toyoda A."/>
            <person name="Shigenobu S."/>
            <person name="Moriguchi Y."/>
            <person name="Ueno S."/>
            <person name="Kasahara M."/>
        </authorList>
    </citation>
    <scope>NUCLEOTIDE SEQUENCE</scope>
</reference>
<organism evidence="10 11">
    <name type="scientific">Cryptomeria japonica</name>
    <name type="common">Japanese cedar</name>
    <name type="synonym">Cupressus japonica</name>
    <dbReference type="NCBI Taxonomy" id="3369"/>
    <lineage>
        <taxon>Eukaryota</taxon>
        <taxon>Viridiplantae</taxon>
        <taxon>Streptophyta</taxon>
        <taxon>Embryophyta</taxon>
        <taxon>Tracheophyta</taxon>
        <taxon>Spermatophyta</taxon>
        <taxon>Pinopsida</taxon>
        <taxon>Pinidae</taxon>
        <taxon>Conifers II</taxon>
        <taxon>Cupressales</taxon>
        <taxon>Cupressaceae</taxon>
        <taxon>Cryptomeria</taxon>
    </lineage>
</organism>
<feature type="domain" description="Poly(A) RNA polymerase mitochondrial-like central palm" evidence="9">
    <location>
        <begin position="12"/>
        <end position="141"/>
    </location>
</feature>
<evidence type="ECO:0000313" key="11">
    <source>
        <dbReference type="Proteomes" id="UP001234787"/>
    </source>
</evidence>
<dbReference type="InterPro" id="IPR043519">
    <property type="entry name" value="NT_sf"/>
</dbReference>